<proteinExistence type="predicted"/>
<protein>
    <submittedName>
        <fullName evidence="2">Uncharacterized protein</fullName>
    </submittedName>
</protein>
<feature type="compositionally biased region" description="Polar residues" evidence="1">
    <location>
        <begin position="106"/>
        <end position="115"/>
    </location>
</feature>
<evidence type="ECO:0000256" key="1">
    <source>
        <dbReference type="SAM" id="MobiDB-lite"/>
    </source>
</evidence>
<dbReference type="Proteomes" id="UP001293254">
    <property type="component" value="Unassembled WGS sequence"/>
</dbReference>
<accession>A0AAE1YZ29</accession>
<comment type="caution">
    <text evidence="2">The sequence shown here is derived from an EMBL/GenBank/DDBJ whole genome shotgun (WGS) entry which is preliminary data.</text>
</comment>
<name>A0AAE1YZ29_9LAMI</name>
<reference evidence="2" key="1">
    <citation type="submission" date="2020-06" db="EMBL/GenBank/DDBJ databases">
        <authorList>
            <person name="Li T."/>
            <person name="Hu X."/>
            <person name="Zhang T."/>
            <person name="Song X."/>
            <person name="Zhang H."/>
            <person name="Dai N."/>
            <person name="Sheng W."/>
            <person name="Hou X."/>
            <person name="Wei L."/>
        </authorList>
    </citation>
    <scope>NUCLEOTIDE SEQUENCE</scope>
    <source>
        <strain evidence="2">3651</strain>
        <tissue evidence="2">Leaf</tissue>
    </source>
</reference>
<evidence type="ECO:0000313" key="2">
    <source>
        <dbReference type="EMBL" id="KAK4438896.1"/>
    </source>
</evidence>
<dbReference type="EMBL" id="JACGWO010000001">
    <property type="protein sequence ID" value="KAK4438896.1"/>
    <property type="molecule type" value="Genomic_DNA"/>
</dbReference>
<feature type="region of interest" description="Disordered" evidence="1">
    <location>
        <begin position="83"/>
        <end position="142"/>
    </location>
</feature>
<organism evidence="2 3">
    <name type="scientific">Sesamum alatum</name>
    <dbReference type="NCBI Taxonomy" id="300844"/>
    <lineage>
        <taxon>Eukaryota</taxon>
        <taxon>Viridiplantae</taxon>
        <taxon>Streptophyta</taxon>
        <taxon>Embryophyta</taxon>
        <taxon>Tracheophyta</taxon>
        <taxon>Spermatophyta</taxon>
        <taxon>Magnoliopsida</taxon>
        <taxon>eudicotyledons</taxon>
        <taxon>Gunneridae</taxon>
        <taxon>Pentapetalae</taxon>
        <taxon>asterids</taxon>
        <taxon>lamiids</taxon>
        <taxon>Lamiales</taxon>
        <taxon>Pedaliaceae</taxon>
        <taxon>Sesamum</taxon>
    </lineage>
</organism>
<evidence type="ECO:0000313" key="3">
    <source>
        <dbReference type="Proteomes" id="UP001293254"/>
    </source>
</evidence>
<gene>
    <name evidence="2" type="ORF">Salat_0224200</name>
</gene>
<keyword evidence="3" id="KW-1185">Reference proteome</keyword>
<dbReference type="AlphaFoldDB" id="A0AAE1YZ29"/>
<reference evidence="2" key="2">
    <citation type="journal article" date="2024" name="Plant">
        <title>Genomic evolution and insights into agronomic trait innovations of Sesamum species.</title>
        <authorList>
            <person name="Miao H."/>
            <person name="Wang L."/>
            <person name="Qu L."/>
            <person name="Liu H."/>
            <person name="Sun Y."/>
            <person name="Le M."/>
            <person name="Wang Q."/>
            <person name="Wei S."/>
            <person name="Zheng Y."/>
            <person name="Lin W."/>
            <person name="Duan Y."/>
            <person name="Cao H."/>
            <person name="Xiong S."/>
            <person name="Wang X."/>
            <person name="Wei L."/>
            <person name="Li C."/>
            <person name="Ma Q."/>
            <person name="Ju M."/>
            <person name="Zhao R."/>
            <person name="Li G."/>
            <person name="Mu C."/>
            <person name="Tian Q."/>
            <person name="Mei H."/>
            <person name="Zhang T."/>
            <person name="Gao T."/>
            <person name="Zhang H."/>
        </authorList>
    </citation>
    <scope>NUCLEOTIDE SEQUENCE</scope>
    <source>
        <strain evidence="2">3651</strain>
    </source>
</reference>
<sequence length="239" mass="25381">MLGRLRLTDDEEQRLVLPGGLWHTDSDTHRLCLVGRLLSTLVPRFEAFSTSMQGMINPVKGMDLRQIGGVAQCRDPVLEAKLARESRPASQRGAAIFRGFSKSGRSDSAGSNNRGEASPRRVGVAAASVESFSPEQPLRQARGVGTDSIMQISETEESFGSDNSLMDCAGVETRVSAVRITGNGPAGAKGMGLEDSAEFVLSTIPEVGTVWKPGRTGNNTDRLEGTGICGWPRGYGASA</sequence>